<evidence type="ECO:0000256" key="7">
    <source>
        <dbReference type="ARBA" id="ARBA00023180"/>
    </source>
</evidence>
<dbReference type="GO" id="GO:0098552">
    <property type="term" value="C:side of membrane"/>
    <property type="evidence" value="ECO:0007669"/>
    <property type="project" value="UniProtKB-KW"/>
</dbReference>
<dbReference type="InParanoid" id="A0A1Q3DHH0"/>
<comment type="caution">
    <text evidence="10">The sequence shown here is derived from an EMBL/GenBank/DDBJ whole genome shotgun (WGS) entry which is preliminary data.</text>
</comment>
<gene>
    <name evidence="10" type="ORF">CFOL_v3_35078</name>
</gene>
<keyword evidence="4" id="KW-0336">GPI-anchor</keyword>
<keyword evidence="6" id="KW-1015">Disulfide bond</keyword>
<keyword evidence="7" id="KW-0325">Glycoprotein</keyword>
<feature type="domain" description="Bifunctional inhibitor/plant lipid transfer protein/seed storage helical" evidence="9">
    <location>
        <begin position="36"/>
        <end position="117"/>
    </location>
</feature>
<dbReference type="CDD" id="cd00010">
    <property type="entry name" value="AAI_LTSS"/>
    <property type="match status" value="1"/>
</dbReference>
<keyword evidence="4" id="KW-0472">Membrane</keyword>
<dbReference type="InterPro" id="IPR043325">
    <property type="entry name" value="LTSS"/>
</dbReference>
<dbReference type="PANTHER" id="PTHR33044">
    <property type="entry name" value="BIFUNCTIONAL INHIBITOR/LIPID-TRANSFER PROTEIN/SEED STORAGE 2S ALBUMIN SUPERFAMILY PROTEIN-RELATED"/>
    <property type="match status" value="1"/>
</dbReference>
<evidence type="ECO:0000256" key="1">
    <source>
        <dbReference type="ARBA" id="ARBA00004609"/>
    </source>
</evidence>
<evidence type="ECO:0000256" key="4">
    <source>
        <dbReference type="ARBA" id="ARBA00022622"/>
    </source>
</evidence>
<dbReference type="OrthoDB" id="1882492at2759"/>
<evidence type="ECO:0000256" key="5">
    <source>
        <dbReference type="ARBA" id="ARBA00022729"/>
    </source>
</evidence>
<dbReference type="InterPro" id="IPR016140">
    <property type="entry name" value="Bifunc_inhib/LTP/seed_store"/>
</dbReference>
<evidence type="ECO:0000256" key="8">
    <source>
        <dbReference type="ARBA" id="ARBA00023288"/>
    </source>
</evidence>
<evidence type="ECO:0000313" key="10">
    <source>
        <dbReference type="EMBL" id="GAV91688.1"/>
    </source>
</evidence>
<reference evidence="11" key="1">
    <citation type="submission" date="2016-04" db="EMBL/GenBank/DDBJ databases">
        <title>Cephalotus genome sequencing.</title>
        <authorList>
            <person name="Fukushima K."/>
            <person name="Hasebe M."/>
            <person name="Fang X."/>
        </authorList>
    </citation>
    <scope>NUCLEOTIDE SEQUENCE [LARGE SCALE GENOMIC DNA]</scope>
    <source>
        <strain evidence="11">cv. St1</strain>
    </source>
</reference>
<proteinExistence type="inferred from homology"/>
<name>A0A1Q3DHH0_CEPFO</name>
<dbReference type="Proteomes" id="UP000187406">
    <property type="component" value="Unassembled WGS sequence"/>
</dbReference>
<dbReference type="EMBL" id="BDDD01007853">
    <property type="protein sequence ID" value="GAV91688.1"/>
    <property type="molecule type" value="Genomic_DNA"/>
</dbReference>
<keyword evidence="8" id="KW-0449">Lipoprotein</keyword>
<evidence type="ECO:0000313" key="11">
    <source>
        <dbReference type="Proteomes" id="UP000187406"/>
    </source>
</evidence>
<dbReference type="InterPro" id="IPR036312">
    <property type="entry name" value="Bifun_inhib/LTP/seed_sf"/>
</dbReference>
<evidence type="ECO:0000259" key="9">
    <source>
        <dbReference type="SMART" id="SM00499"/>
    </source>
</evidence>
<dbReference type="Gene3D" id="1.10.110.10">
    <property type="entry name" value="Plant lipid-transfer and hydrophobic proteins"/>
    <property type="match status" value="1"/>
</dbReference>
<comment type="similarity">
    <text evidence="2">Belongs to the plant LTP family.</text>
</comment>
<dbReference type="Pfam" id="PF14368">
    <property type="entry name" value="LTP_2"/>
    <property type="match status" value="1"/>
</dbReference>
<comment type="subcellular location">
    <subcellularLocation>
        <location evidence="1">Cell membrane</location>
        <topology evidence="1">Lipid-anchor</topology>
        <topology evidence="1">GPI-anchor</topology>
    </subcellularLocation>
</comment>
<evidence type="ECO:0000256" key="6">
    <source>
        <dbReference type="ARBA" id="ARBA00023157"/>
    </source>
</evidence>
<dbReference type="SMART" id="SM00499">
    <property type="entry name" value="AAI"/>
    <property type="match status" value="1"/>
</dbReference>
<sequence>MTSMKKLPTYTNIFLFTTLIFYLFVCEVISVSSEDCTADFQKVTPCLGYATGKATIPTKDCCTATKEIKESDPKCLCFIIQQTNNSSNTIKSMGIQVAKLLELPSACQLQNASASNCPKLLGISPSSPDAAIFTNGSTTATPSIIAGAGAGSSTSVKSDGTNGIKHGPYLVGSVFVIALAINFS</sequence>
<accession>A0A1Q3DHH0</accession>
<keyword evidence="11" id="KW-1185">Reference proteome</keyword>
<keyword evidence="5" id="KW-0732">Signal</keyword>
<evidence type="ECO:0000256" key="2">
    <source>
        <dbReference type="ARBA" id="ARBA00009748"/>
    </source>
</evidence>
<dbReference type="SUPFAM" id="SSF47699">
    <property type="entry name" value="Bifunctional inhibitor/lipid-transfer protein/seed storage 2S albumin"/>
    <property type="match status" value="1"/>
</dbReference>
<dbReference type="AlphaFoldDB" id="A0A1Q3DHH0"/>
<dbReference type="GO" id="GO:0005886">
    <property type="term" value="C:plasma membrane"/>
    <property type="evidence" value="ECO:0007669"/>
    <property type="project" value="UniProtKB-SubCell"/>
</dbReference>
<keyword evidence="3" id="KW-1003">Cell membrane</keyword>
<dbReference type="STRING" id="3775.A0A1Q3DHH0"/>
<evidence type="ECO:0000256" key="3">
    <source>
        <dbReference type="ARBA" id="ARBA00022475"/>
    </source>
</evidence>
<protein>
    <submittedName>
        <fullName evidence="10">LTP_2 domain-containing protein</fullName>
    </submittedName>
</protein>
<dbReference type="FunCoup" id="A0A1Q3DHH0">
    <property type="interactions" value="184"/>
</dbReference>
<organism evidence="10 11">
    <name type="scientific">Cephalotus follicularis</name>
    <name type="common">Albany pitcher plant</name>
    <dbReference type="NCBI Taxonomy" id="3775"/>
    <lineage>
        <taxon>Eukaryota</taxon>
        <taxon>Viridiplantae</taxon>
        <taxon>Streptophyta</taxon>
        <taxon>Embryophyta</taxon>
        <taxon>Tracheophyta</taxon>
        <taxon>Spermatophyta</taxon>
        <taxon>Magnoliopsida</taxon>
        <taxon>eudicotyledons</taxon>
        <taxon>Gunneridae</taxon>
        <taxon>Pentapetalae</taxon>
        <taxon>rosids</taxon>
        <taxon>fabids</taxon>
        <taxon>Oxalidales</taxon>
        <taxon>Cephalotaceae</taxon>
        <taxon>Cephalotus</taxon>
    </lineage>
</organism>